<proteinExistence type="predicted"/>
<organism evidence="2 3">
    <name type="scientific">Coniochaeta pulveracea</name>
    <dbReference type="NCBI Taxonomy" id="177199"/>
    <lineage>
        <taxon>Eukaryota</taxon>
        <taxon>Fungi</taxon>
        <taxon>Dikarya</taxon>
        <taxon>Ascomycota</taxon>
        <taxon>Pezizomycotina</taxon>
        <taxon>Sordariomycetes</taxon>
        <taxon>Sordariomycetidae</taxon>
        <taxon>Coniochaetales</taxon>
        <taxon>Coniochaetaceae</taxon>
        <taxon>Coniochaeta</taxon>
    </lineage>
</organism>
<feature type="compositionally biased region" description="Basic and acidic residues" evidence="1">
    <location>
        <begin position="1"/>
        <end position="12"/>
    </location>
</feature>
<evidence type="ECO:0000313" key="2">
    <source>
        <dbReference type="EMBL" id="RKU45708.1"/>
    </source>
</evidence>
<feature type="compositionally biased region" description="Polar residues" evidence="1">
    <location>
        <begin position="17"/>
        <end position="26"/>
    </location>
</feature>
<protein>
    <submittedName>
        <fullName evidence="2">Uncharacterized protein</fullName>
    </submittedName>
</protein>
<evidence type="ECO:0000256" key="1">
    <source>
        <dbReference type="SAM" id="MobiDB-lite"/>
    </source>
</evidence>
<evidence type="ECO:0000313" key="3">
    <source>
        <dbReference type="Proteomes" id="UP000275385"/>
    </source>
</evidence>
<gene>
    <name evidence="2" type="ORF">DL546_007359</name>
</gene>
<dbReference type="Proteomes" id="UP000275385">
    <property type="component" value="Unassembled WGS sequence"/>
</dbReference>
<sequence length="91" mass="9976">MALRSPDMERKPLRANSLESMSYGNVQHSTVDNAGYKAKRSPTLKKMAVVKQGAETAADAPRYAIACTSPSGYDNQPTVLLLVKLGYREYP</sequence>
<dbReference type="AlphaFoldDB" id="A0A420YCS7"/>
<keyword evidence="3" id="KW-1185">Reference proteome</keyword>
<accession>A0A420YCS7</accession>
<dbReference type="EMBL" id="QVQW01000019">
    <property type="protein sequence ID" value="RKU45708.1"/>
    <property type="molecule type" value="Genomic_DNA"/>
</dbReference>
<name>A0A420YCS7_9PEZI</name>
<reference evidence="2 3" key="1">
    <citation type="submission" date="2018-08" db="EMBL/GenBank/DDBJ databases">
        <title>Draft genome of the lignicolous fungus Coniochaeta pulveracea.</title>
        <authorList>
            <person name="Borstlap C.J."/>
            <person name="De Witt R.N."/>
            <person name="Botha A."/>
            <person name="Volschenk H."/>
        </authorList>
    </citation>
    <scope>NUCLEOTIDE SEQUENCE [LARGE SCALE GENOMIC DNA]</scope>
    <source>
        <strain evidence="2 3">CAB683</strain>
    </source>
</reference>
<comment type="caution">
    <text evidence="2">The sequence shown here is derived from an EMBL/GenBank/DDBJ whole genome shotgun (WGS) entry which is preliminary data.</text>
</comment>
<feature type="region of interest" description="Disordered" evidence="1">
    <location>
        <begin position="1"/>
        <end position="26"/>
    </location>
</feature>